<dbReference type="RefSeq" id="WP_096672177.1">
    <property type="nucleotide sequence ID" value="NZ_OANS01000001.1"/>
</dbReference>
<evidence type="ECO:0000313" key="2">
    <source>
        <dbReference type="EMBL" id="SNX28089.1"/>
    </source>
</evidence>
<dbReference type="EMBL" id="OANS01000001">
    <property type="protein sequence ID" value="SNX28089.1"/>
    <property type="molecule type" value="Genomic_DNA"/>
</dbReference>
<dbReference type="Pfam" id="PF10003">
    <property type="entry name" value="DUF2244"/>
    <property type="match status" value="1"/>
</dbReference>
<sequence>MKTWLMKRNCSLTPRRLIQFYAVLVGFSLAVAIGFLIVGVWMVLIFTFIELTAVTLGFLIYSRHALDFEEIKIDGAVLTITRFIGSKTEQFQMNARWTTLSKPPKNPKVFVLTCANQAIELGQFLRPEQQRKLLSELRPWLG</sequence>
<feature type="transmembrane region" description="Helical" evidence="1">
    <location>
        <begin position="20"/>
        <end position="38"/>
    </location>
</feature>
<reference evidence="3" key="1">
    <citation type="submission" date="2017-08" db="EMBL/GenBank/DDBJ databases">
        <authorList>
            <person name="Varghese N."/>
            <person name="Submissions S."/>
        </authorList>
    </citation>
    <scope>NUCLEOTIDE SEQUENCE [LARGE SCALE GENOMIC DNA]</scope>
    <source>
        <strain evidence="3">AP-Melu-1000-B4</strain>
    </source>
</reference>
<dbReference type="OrthoDB" id="9091577at2"/>
<evidence type="ECO:0000313" key="3">
    <source>
        <dbReference type="Proteomes" id="UP000218069"/>
    </source>
</evidence>
<keyword evidence="3" id="KW-1185">Reference proteome</keyword>
<protein>
    <submittedName>
        <fullName evidence="2">Uncharacterized membrane protein</fullName>
    </submittedName>
</protein>
<keyword evidence="1" id="KW-0812">Transmembrane</keyword>
<accession>A0A240DY17</accession>
<proteinExistence type="predicted"/>
<evidence type="ECO:0000256" key="1">
    <source>
        <dbReference type="SAM" id="Phobius"/>
    </source>
</evidence>
<dbReference type="InterPro" id="IPR019253">
    <property type="entry name" value="DUF2244_TM"/>
</dbReference>
<keyword evidence="1" id="KW-1133">Transmembrane helix</keyword>
<dbReference type="Proteomes" id="UP000218069">
    <property type="component" value="Unassembled WGS sequence"/>
</dbReference>
<gene>
    <name evidence="2" type="ORF">SAMN06295945_0409</name>
</gene>
<dbReference type="AlphaFoldDB" id="A0A240DY17"/>
<name>A0A240DY17_9BURK</name>
<keyword evidence="1" id="KW-0472">Membrane</keyword>
<organism evidence="2 3">
    <name type="scientific">Polynucleobacter meluiroseus</name>
    <dbReference type="NCBI Taxonomy" id="1938814"/>
    <lineage>
        <taxon>Bacteria</taxon>
        <taxon>Pseudomonadati</taxon>
        <taxon>Pseudomonadota</taxon>
        <taxon>Betaproteobacteria</taxon>
        <taxon>Burkholderiales</taxon>
        <taxon>Burkholderiaceae</taxon>
        <taxon>Polynucleobacter</taxon>
    </lineage>
</organism>